<sequence>MSVGNQYLSSNLSNKSTSGPNQLLLQVFVLLGAYKLLQKIKTPCNTSNLPGQMYITELLDGNDEQMDMMQMRKPIFKVFSNQIPKTPVDTVSRLLLEEQVAIFLYTVGHSSSNRATQDQFQHSSGTILRYVYSVLISSLLSITNLKKVCFFRVFHYVLSALVALSQKYIKSPTPGIIHPCISSNPKLHKYFD</sequence>
<keyword evidence="3" id="KW-1185">Reference proteome</keyword>
<dbReference type="AlphaFoldDB" id="A0A0L6UJC7"/>
<name>A0A0L6UJC7_9BASI</name>
<dbReference type="VEuPathDB" id="FungiDB:VP01_552g2"/>
<accession>A0A0L6UJC7</accession>
<dbReference type="EMBL" id="LAVV01010752">
    <property type="protein sequence ID" value="KNZ48623.1"/>
    <property type="molecule type" value="Genomic_DNA"/>
</dbReference>
<gene>
    <name evidence="2" type="ORF">VP01_552g2</name>
</gene>
<dbReference type="InterPro" id="IPR058353">
    <property type="entry name" value="DUF8040"/>
</dbReference>
<protein>
    <recommendedName>
        <fullName evidence="1">DUF8040 domain-containing protein</fullName>
    </recommendedName>
</protein>
<dbReference type="OrthoDB" id="2430314at2759"/>
<proteinExistence type="predicted"/>
<comment type="caution">
    <text evidence="2">The sequence shown here is derived from an EMBL/GenBank/DDBJ whole genome shotgun (WGS) entry which is preliminary data.</text>
</comment>
<organism evidence="2 3">
    <name type="scientific">Puccinia sorghi</name>
    <dbReference type="NCBI Taxonomy" id="27349"/>
    <lineage>
        <taxon>Eukaryota</taxon>
        <taxon>Fungi</taxon>
        <taxon>Dikarya</taxon>
        <taxon>Basidiomycota</taxon>
        <taxon>Pucciniomycotina</taxon>
        <taxon>Pucciniomycetes</taxon>
        <taxon>Pucciniales</taxon>
        <taxon>Pucciniaceae</taxon>
        <taxon>Puccinia</taxon>
    </lineage>
</organism>
<evidence type="ECO:0000259" key="1">
    <source>
        <dbReference type="Pfam" id="PF26138"/>
    </source>
</evidence>
<evidence type="ECO:0000313" key="3">
    <source>
        <dbReference type="Proteomes" id="UP000037035"/>
    </source>
</evidence>
<evidence type="ECO:0000313" key="2">
    <source>
        <dbReference type="EMBL" id="KNZ48623.1"/>
    </source>
</evidence>
<dbReference type="Proteomes" id="UP000037035">
    <property type="component" value="Unassembled WGS sequence"/>
</dbReference>
<dbReference type="Pfam" id="PF26138">
    <property type="entry name" value="DUF8040"/>
    <property type="match status" value="1"/>
</dbReference>
<feature type="domain" description="DUF8040" evidence="1">
    <location>
        <begin position="46"/>
        <end position="135"/>
    </location>
</feature>
<reference evidence="2 3" key="1">
    <citation type="submission" date="2015-08" db="EMBL/GenBank/DDBJ databases">
        <title>Next Generation Sequencing and Analysis of the Genome of Puccinia sorghi L Schw, the Causal Agent of Maize Common Rust.</title>
        <authorList>
            <person name="Rochi L."/>
            <person name="Burguener G."/>
            <person name="Darino M."/>
            <person name="Turjanski A."/>
            <person name="Kreff E."/>
            <person name="Dieguez M.J."/>
            <person name="Sacco F."/>
        </authorList>
    </citation>
    <scope>NUCLEOTIDE SEQUENCE [LARGE SCALE GENOMIC DNA]</scope>
    <source>
        <strain evidence="2 3">RO10H11247</strain>
    </source>
</reference>